<dbReference type="SUPFAM" id="SSF56349">
    <property type="entry name" value="DNA breaking-rejoining enzymes"/>
    <property type="match status" value="1"/>
</dbReference>
<proteinExistence type="predicted"/>
<dbReference type="Proteomes" id="UP000604046">
    <property type="component" value="Unassembled WGS sequence"/>
</dbReference>
<dbReference type="AlphaFoldDB" id="A0A812JYQ3"/>
<evidence type="ECO:0000313" key="4">
    <source>
        <dbReference type="Proteomes" id="UP000604046"/>
    </source>
</evidence>
<sequence length="599" mass="64904">MAADDVMLENMLSSLVTGSGLPRPAPVCSAEHAVIPVGAGLQRPAPLVWGLFELPGPGDGRICAQSTLPSATSALSLLDGRCSKRARIASGPLTDCRDGDVSLRSKEDAERVSLCDKWADVAVVLLNESDLDVAPGEVSKAQLSRIFANRAASTLKKHLRGWGVWWEFCRTSSWSMARPSLTQLLDFFESLCEGVRMDRGRNRKSKAMGVIAAMKFAASRLQLCGLLGQLKSPLLEPWGRCEKWSKRRPREATPLSFDIVLRLELACQSAPVEDSWLLLCFLLMLFGSLRWSDAQRVDLSSVSCQQGCLRGWTWRCKQSATGMPWAVWCKGVANSNWGVQLFEESLAVRAAVPNRDFLIGHGGQPVSYSTALAQFRRCLVTYGGVDAVDVLSYTLHSLKCTFLSWAEEAEVSSRDRSAQGHHKEPGVSECVPKYGRNDTLPQLRCQKIVLDKLVTGWRPMVPVDRGVGGQVVLPADEGALSPAGSVTESESEHEDGEVDDSGSSVCPSDILCDQDSDAGSWDACDSVGPWIINGATGWFHLAVATESGGLLVDDTRWGLACRPRAVLQTSCFLVRDDPALQCYVCCGHSACAAQCGVPV</sequence>
<dbReference type="GO" id="GO:0003677">
    <property type="term" value="F:DNA binding"/>
    <property type="evidence" value="ECO:0007669"/>
    <property type="project" value="InterPro"/>
</dbReference>
<dbReference type="GO" id="GO:0006310">
    <property type="term" value="P:DNA recombination"/>
    <property type="evidence" value="ECO:0007669"/>
    <property type="project" value="UniProtKB-KW"/>
</dbReference>
<protein>
    <submittedName>
        <fullName evidence="3">Uncharacterized protein</fullName>
    </submittedName>
</protein>
<gene>
    <name evidence="3" type="ORF">SNAT2548_LOCUS7662</name>
</gene>
<dbReference type="GO" id="GO:0015074">
    <property type="term" value="P:DNA integration"/>
    <property type="evidence" value="ECO:0007669"/>
    <property type="project" value="InterPro"/>
</dbReference>
<keyword evidence="4" id="KW-1185">Reference proteome</keyword>
<reference evidence="3" key="1">
    <citation type="submission" date="2021-02" db="EMBL/GenBank/DDBJ databases">
        <authorList>
            <person name="Dougan E. K."/>
            <person name="Rhodes N."/>
            <person name="Thang M."/>
            <person name="Chan C."/>
        </authorList>
    </citation>
    <scope>NUCLEOTIDE SEQUENCE</scope>
</reference>
<organism evidence="3 4">
    <name type="scientific">Symbiodinium natans</name>
    <dbReference type="NCBI Taxonomy" id="878477"/>
    <lineage>
        <taxon>Eukaryota</taxon>
        <taxon>Sar</taxon>
        <taxon>Alveolata</taxon>
        <taxon>Dinophyceae</taxon>
        <taxon>Suessiales</taxon>
        <taxon>Symbiodiniaceae</taxon>
        <taxon>Symbiodinium</taxon>
    </lineage>
</organism>
<keyword evidence="1" id="KW-0233">DNA recombination</keyword>
<evidence type="ECO:0000256" key="1">
    <source>
        <dbReference type="ARBA" id="ARBA00023172"/>
    </source>
</evidence>
<dbReference type="InterPro" id="IPR013762">
    <property type="entry name" value="Integrase-like_cat_sf"/>
</dbReference>
<dbReference type="EMBL" id="CAJNDS010000541">
    <property type="protein sequence ID" value="CAE7216718.1"/>
    <property type="molecule type" value="Genomic_DNA"/>
</dbReference>
<dbReference type="InterPro" id="IPR011010">
    <property type="entry name" value="DNA_brk_join_enz"/>
</dbReference>
<name>A0A812JYQ3_9DINO</name>
<accession>A0A812JYQ3</accession>
<feature type="compositionally biased region" description="Acidic residues" evidence="2">
    <location>
        <begin position="489"/>
        <end position="500"/>
    </location>
</feature>
<evidence type="ECO:0000256" key="2">
    <source>
        <dbReference type="SAM" id="MobiDB-lite"/>
    </source>
</evidence>
<evidence type="ECO:0000313" key="3">
    <source>
        <dbReference type="EMBL" id="CAE7216718.1"/>
    </source>
</evidence>
<dbReference type="Gene3D" id="1.10.443.10">
    <property type="entry name" value="Intergrase catalytic core"/>
    <property type="match status" value="1"/>
</dbReference>
<feature type="region of interest" description="Disordered" evidence="2">
    <location>
        <begin position="478"/>
        <end position="504"/>
    </location>
</feature>
<comment type="caution">
    <text evidence="3">The sequence shown here is derived from an EMBL/GenBank/DDBJ whole genome shotgun (WGS) entry which is preliminary data.</text>
</comment>